<dbReference type="RefSeq" id="XP_007711608.1">
    <property type="nucleotide sequence ID" value="XM_007713418.1"/>
</dbReference>
<dbReference type="EMBL" id="KI964597">
    <property type="protein sequence ID" value="EUC34142.1"/>
    <property type="molecule type" value="Genomic_DNA"/>
</dbReference>
<accession>W6Y385</accession>
<gene>
    <name evidence="1" type="ORF">COCCADRAFT_94244</name>
</gene>
<dbReference type="AlphaFoldDB" id="W6Y385"/>
<sequence>MQDARYKLYQGWSRAPTLRVRRGGYDRPSIHGCVITRQKLTPPYSMYVRCHTSLQQHTRAAWCTAPP</sequence>
<dbReference type="Proteomes" id="UP000053841">
    <property type="component" value="Unassembled WGS sequence"/>
</dbReference>
<dbReference type="HOGENOM" id="CLU_2811975_0_0_1"/>
<dbReference type="GeneID" id="19153717"/>
<evidence type="ECO:0000313" key="2">
    <source>
        <dbReference type="Proteomes" id="UP000053841"/>
    </source>
</evidence>
<protein>
    <submittedName>
        <fullName evidence="1">Uncharacterized protein</fullName>
    </submittedName>
</protein>
<reference evidence="1 2" key="1">
    <citation type="journal article" date="2013" name="PLoS Genet.">
        <title>Comparative genome structure, secondary metabolite, and effector coding capacity across Cochliobolus pathogens.</title>
        <authorList>
            <person name="Condon B.J."/>
            <person name="Leng Y."/>
            <person name="Wu D."/>
            <person name="Bushley K.E."/>
            <person name="Ohm R.A."/>
            <person name="Otillar R."/>
            <person name="Martin J."/>
            <person name="Schackwitz W."/>
            <person name="Grimwood J."/>
            <person name="MohdZainudin N."/>
            <person name="Xue C."/>
            <person name="Wang R."/>
            <person name="Manning V.A."/>
            <person name="Dhillon B."/>
            <person name="Tu Z.J."/>
            <person name="Steffenson B.J."/>
            <person name="Salamov A."/>
            <person name="Sun H."/>
            <person name="Lowry S."/>
            <person name="LaButti K."/>
            <person name="Han J."/>
            <person name="Copeland A."/>
            <person name="Lindquist E."/>
            <person name="Barry K."/>
            <person name="Schmutz J."/>
            <person name="Baker S.E."/>
            <person name="Ciuffetti L.M."/>
            <person name="Grigoriev I.V."/>
            <person name="Zhong S."/>
            <person name="Turgeon B.G."/>
        </authorList>
    </citation>
    <scope>NUCLEOTIDE SEQUENCE [LARGE SCALE GENOMIC DNA]</scope>
    <source>
        <strain evidence="1 2">26-R-13</strain>
    </source>
</reference>
<name>W6Y385_COCC2</name>
<proteinExistence type="predicted"/>
<organism evidence="1 2">
    <name type="scientific">Cochliobolus carbonum (strain 26-R-13)</name>
    <name type="common">Maize leaf spot fungus</name>
    <name type="synonym">Bipolaris zeicola</name>
    <dbReference type="NCBI Taxonomy" id="930089"/>
    <lineage>
        <taxon>Eukaryota</taxon>
        <taxon>Fungi</taxon>
        <taxon>Dikarya</taxon>
        <taxon>Ascomycota</taxon>
        <taxon>Pezizomycotina</taxon>
        <taxon>Dothideomycetes</taxon>
        <taxon>Pleosporomycetidae</taxon>
        <taxon>Pleosporales</taxon>
        <taxon>Pleosporineae</taxon>
        <taxon>Pleosporaceae</taxon>
        <taxon>Bipolaris</taxon>
    </lineage>
</organism>
<evidence type="ECO:0000313" key="1">
    <source>
        <dbReference type="EMBL" id="EUC34142.1"/>
    </source>
</evidence>
<dbReference type="KEGG" id="bze:COCCADRAFT_94244"/>
<keyword evidence="2" id="KW-1185">Reference proteome</keyword>